<proteinExistence type="predicted"/>
<protein>
    <submittedName>
        <fullName evidence="1">Beta-lactamase hcpA</fullName>
    </submittedName>
</protein>
<evidence type="ECO:0000313" key="2">
    <source>
        <dbReference type="Proteomes" id="UP000272192"/>
    </source>
</evidence>
<sequence>DSKKADQYFSKACKLGDQEACEALREK</sequence>
<evidence type="ECO:0000313" key="1">
    <source>
        <dbReference type="EMBL" id="RKU88074.1"/>
    </source>
</evidence>
<dbReference type="AlphaFoldDB" id="A0A7Z6SS74"/>
<dbReference type="Proteomes" id="UP000272192">
    <property type="component" value="Unassembled WGS sequence"/>
</dbReference>
<dbReference type="EMBL" id="QELB01000324">
    <property type="protein sequence ID" value="RKU88074.1"/>
    <property type="molecule type" value="Genomic_DNA"/>
</dbReference>
<organism evidence="1 2">
    <name type="scientific">Helicobacter pylori</name>
    <name type="common">Campylobacter pylori</name>
    <dbReference type="NCBI Taxonomy" id="210"/>
    <lineage>
        <taxon>Bacteria</taxon>
        <taxon>Pseudomonadati</taxon>
        <taxon>Campylobacterota</taxon>
        <taxon>Epsilonproteobacteria</taxon>
        <taxon>Campylobacterales</taxon>
        <taxon>Helicobacteraceae</taxon>
        <taxon>Helicobacter</taxon>
    </lineage>
</organism>
<feature type="non-terminal residue" evidence="1">
    <location>
        <position position="1"/>
    </location>
</feature>
<reference evidence="1 2" key="1">
    <citation type="submission" date="2018-04" db="EMBL/GenBank/DDBJ databases">
        <title>Complete genome sequences of Helicobacter pylori.</title>
        <authorList>
            <person name="Palau M."/>
            <person name="Minana-Galbis D."/>
        </authorList>
    </citation>
    <scope>NUCLEOTIDE SEQUENCE [LARGE SCALE GENOMIC DNA]</scope>
    <source>
        <strain evidence="1 2">B518</strain>
    </source>
</reference>
<gene>
    <name evidence="1" type="ORF">DB721_10055</name>
</gene>
<accession>A0A7Z6SS74</accession>
<comment type="caution">
    <text evidence="1">The sequence shown here is derived from an EMBL/GenBank/DDBJ whole genome shotgun (WGS) entry which is preliminary data.</text>
</comment>
<name>A0A7Z6SS74_HELPX</name>